<dbReference type="Gene3D" id="3.30.43.10">
    <property type="entry name" value="Uridine Diphospho-n-acetylenolpyruvylglucosamine Reductase, domain 2"/>
    <property type="match status" value="1"/>
</dbReference>
<reference evidence="5" key="1">
    <citation type="submission" date="2007-10" db="EMBL/GenBank/DDBJ databases">
        <title>Complete genome of Alkaliphilus oremlandii OhILAs.</title>
        <authorList>
            <person name="Copeland A."/>
            <person name="Lucas S."/>
            <person name="Lapidus A."/>
            <person name="Barry K."/>
            <person name="Detter J.C."/>
            <person name="Glavina del Rio T."/>
            <person name="Hammon N."/>
            <person name="Israni S."/>
            <person name="Dalin E."/>
            <person name="Tice H."/>
            <person name="Pitluck S."/>
            <person name="Chain P."/>
            <person name="Malfatti S."/>
            <person name="Shin M."/>
            <person name="Vergez L."/>
            <person name="Schmutz J."/>
            <person name="Larimer F."/>
            <person name="Land M."/>
            <person name="Hauser L."/>
            <person name="Kyrpides N."/>
            <person name="Mikhailova N."/>
            <person name="Stolz J.F."/>
            <person name="Dawson A."/>
            <person name="Fisher E."/>
            <person name="Crable B."/>
            <person name="Perera E."/>
            <person name="Lisak J."/>
            <person name="Ranganathan M."/>
            <person name="Basu P."/>
            <person name="Richardson P."/>
        </authorList>
    </citation>
    <scope>NUCLEOTIDE SEQUENCE [LARGE SCALE GENOMIC DNA]</scope>
    <source>
        <strain evidence="5">OhILAs</strain>
    </source>
</reference>
<dbReference type="SUPFAM" id="SSF55447">
    <property type="entry name" value="CO dehydrogenase flavoprotein C-terminal domain-like"/>
    <property type="match status" value="1"/>
</dbReference>
<dbReference type="SMART" id="SM01092">
    <property type="entry name" value="CO_deh_flav_C"/>
    <property type="match status" value="1"/>
</dbReference>
<dbReference type="KEGG" id="aoe:Clos_0375"/>
<dbReference type="STRING" id="350688.Clos_0375"/>
<evidence type="ECO:0000313" key="5">
    <source>
        <dbReference type="Proteomes" id="UP000000269"/>
    </source>
</evidence>
<dbReference type="Proteomes" id="UP000000269">
    <property type="component" value="Chromosome"/>
</dbReference>
<dbReference type="GO" id="GO:0016491">
    <property type="term" value="F:oxidoreductase activity"/>
    <property type="evidence" value="ECO:0007669"/>
    <property type="project" value="UniProtKB-KW"/>
</dbReference>
<evidence type="ECO:0000256" key="1">
    <source>
        <dbReference type="ARBA" id="ARBA00022630"/>
    </source>
</evidence>
<accession>A8MLM0</accession>
<dbReference type="OrthoDB" id="9789842at2"/>
<dbReference type="Pfam" id="PF00941">
    <property type="entry name" value="FAD_binding_5"/>
    <property type="match status" value="1"/>
</dbReference>
<keyword evidence="5" id="KW-1185">Reference proteome</keyword>
<dbReference type="InterPro" id="IPR016166">
    <property type="entry name" value="FAD-bd_PCMH"/>
</dbReference>
<dbReference type="SUPFAM" id="SSF56176">
    <property type="entry name" value="FAD-binding/transporter-associated domain-like"/>
    <property type="match status" value="1"/>
</dbReference>
<evidence type="ECO:0000259" key="3">
    <source>
        <dbReference type="PROSITE" id="PS51387"/>
    </source>
</evidence>
<keyword evidence="1" id="KW-0285">Flavoprotein</keyword>
<proteinExistence type="predicted"/>
<dbReference type="Gene3D" id="3.30.390.50">
    <property type="entry name" value="CO dehydrogenase flavoprotein, C-terminal domain"/>
    <property type="match status" value="1"/>
</dbReference>
<evidence type="ECO:0000313" key="4">
    <source>
        <dbReference type="EMBL" id="ABW17937.1"/>
    </source>
</evidence>
<evidence type="ECO:0000256" key="2">
    <source>
        <dbReference type="ARBA" id="ARBA00023002"/>
    </source>
</evidence>
<dbReference type="InterPro" id="IPR036318">
    <property type="entry name" value="FAD-bd_PCMH-like_sf"/>
</dbReference>
<dbReference type="EMBL" id="CP000853">
    <property type="protein sequence ID" value="ABW17937.1"/>
    <property type="molecule type" value="Genomic_DNA"/>
</dbReference>
<dbReference type="AlphaFoldDB" id="A8MLM0"/>
<dbReference type="RefSeq" id="WP_012158252.1">
    <property type="nucleotide sequence ID" value="NC_009922.1"/>
</dbReference>
<dbReference type="InterPro" id="IPR016167">
    <property type="entry name" value="FAD-bd_PCMH_sub1"/>
</dbReference>
<name>A8MLM0_ALKOO</name>
<dbReference type="InterPro" id="IPR016169">
    <property type="entry name" value="FAD-bd_PCMH_sub2"/>
</dbReference>
<sequence length="295" mass="32459">MVEKVIKAEGLEEVLDLLHQHRAEAKLIAGGTDIIIQLRNGKIKPKVLIDISGIQELRYIKEKDGLIEIGAGTTFRDLEESFDIKKKLTGLWKAAKMVGSPQIRATATVGGNICNGSPAADMVPPLLSLEAIATIQGLEKIREVSLKDLFVGKGKVALEPDEIMTSVRFKTLEEGCGFSFSKLGLRKALAISRICTAVMVQLGEDGMVEDIRISNGSLGEYGLREKTVEEFYLQKRITEQTMAEGLNILRNSIHERLHGRSSLPYKIEAIEGTFMEAMKDAVAMAQRERLCACSN</sequence>
<dbReference type="PROSITE" id="PS51387">
    <property type="entry name" value="FAD_PCMH"/>
    <property type="match status" value="1"/>
</dbReference>
<dbReference type="InterPro" id="IPR051312">
    <property type="entry name" value="Diverse_Substr_Oxidored"/>
</dbReference>
<dbReference type="HOGENOM" id="CLU_058050_0_1_9"/>
<dbReference type="GO" id="GO:0071949">
    <property type="term" value="F:FAD binding"/>
    <property type="evidence" value="ECO:0007669"/>
    <property type="project" value="InterPro"/>
</dbReference>
<dbReference type="eggNOG" id="COG1319">
    <property type="taxonomic scope" value="Bacteria"/>
</dbReference>
<keyword evidence="2" id="KW-0560">Oxidoreductase</keyword>
<dbReference type="Gene3D" id="3.30.465.10">
    <property type="match status" value="1"/>
</dbReference>
<organism evidence="4 5">
    <name type="scientific">Alkaliphilus oremlandii (strain OhILAs)</name>
    <name type="common">Clostridium oremlandii (strain OhILAs)</name>
    <dbReference type="NCBI Taxonomy" id="350688"/>
    <lineage>
        <taxon>Bacteria</taxon>
        <taxon>Bacillati</taxon>
        <taxon>Bacillota</taxon>
        <taxon>Clostridia</taxon>
        <taxon>Peptostreptococcales</taxon>
        <taxon>Natronincolaceae</taxon>
        <taxon>Alkaliphilus</taxon>
    </lineage>
</organism>
<dbReference type="InterPro" id="IPR002346">
    <property type="entry name" value="Mopterin_DH_FAD-bd"/>
</dbReference>
<feature type="domain" description="FAD-binding PCMH-type" evidence="3">
    <location>
        <begin position="1"/>
        <end position="174"/>
    </location>
</feature>
<protein>
    <submittedName>
        <fullName evidence="4">Molybdopterin dehydrogenase FAD-binding</fullName>
    </submittedName>
</protein>
<dbReference type="InterPro" id="IPR036683">
    <property type="entry name" value="CO_DH_flav_C_dom_sf"/>
</dbReference>
<dbReference type="InterPro" id="IPR005107">
    <property type="entry name" value="CO_DH_flav_C"/>
</dbReference>
<dbReference type="PANTHER" id="PTHR42659:SF9">
    <property type="entry name" value="XANTHINE DEHYDROGENASE FAD-BINDING SUBUNIT XDHB-RELATED"/>
    <property type="match status" value="1"/>
</dbReference>
<dbReference type="Pfam" id="PF03450">
    <property type="entry name" value="CO_deh_flav_C"/>
    <property type="match status" value="1"/>
</dbReference>
<dbReference type="PANTHER" id="PTHR42659">
    <property type="entry name" value="XANTHINE DEHYDROGENASE SUBUNIT C-RELATED"/>
    <property type="match status" value="1"/>
</dbReference>
<gene>
    <name evidence="4" type="ordered locus">Clos_0375</name>
</gene>